<feature type="compositionally biased region" description="Basic residues" evidence="1">
    <location>
        <begin position="1"/>
        <end position="10"/>
    </location>
</feature>
<feature type="compositionally biased region" description="Basic and acidic residues" evidence="1">
    <location>
        <begin position="11"/>
        <end position="21"/>
    </location>
</feature>
<feature type="region of interest" description="Disordered" evidence="1">
    <location>
        <begin position="1"/>
        <end position="22"/>
    </location>
</feature>
<sequence length="197" mass="21831">YSMPPKKKDKGRKDGVTDRPRNQQSLFVAFAKQIKLTTCTICSEEFAAGVFAAHKRDCRVKEDDDECQVLFSQTAEQKWAAGLITLDGDENKVKREQTTPTTSDRAAHNRQSTSSVQQRRRATKRRIEDGESGGDDSDFALGSQEVKEEREREEPVRTRRSARLSLPADVSMAYQVLDEMESATGGDQTAAAAADAA</sequence>
<keyword evidence="3" id="KW-1185">Reference proteome</keyword>
<name>A0AAV5UWI4_9BILA</name>
<evidence type="ECO:0000313" key="3">
    <source>
        <dbReference type="Proteomes" id="UP001432322"/>
    </source>
</evidence>
<feature type="non-terminal residue" evidence="2">
    <location>
        <position position="1"/>
    </location>
</feature>
<gene>
    <name evidence="2" type="ORF">PFISCL1PPCAC_2723</name>
</gene>
<protein>
    <submittedName>
        <fullName evidence="2">Uncharacterized protein</fullName>
    </submittedName>
</protein>
<feature type="non-terminal residue" evidence="2">
    <location>
        <position position="197"/>
    </location>
</feature>
<feature type="compositionally biased region" description="Basic and acidic residues" evidence="1">
    <location>
        <begin position="145"/>
        <end position="157"/>
    </location>
</feature>
<reference evidence="2" key="1">
    <citation type="submission" date="2023-10" db="EMBL/GenBank/DDBJ databases">
        <title>Genome assembly of Pristionchus species.</title>
        <authorList>
            <person name="Yoshida K."/>
            <person name="Sommer R.J."/>
        </authorList>
    </citation>
    <scope>NUCLEOTIDE SEQUENCE</scope>
    <source>
        <strain evidence="2">RS5133</strain>
    </source>
</reference>
<dbReference type="AlphaFoldDB" id="A0AAV5UWI4"/>
<dbReference type="EMBL" id="BTSY01000001">
    <property type="protein sequence ID" value="GMT11426.1"/>
    <property type="molecule type" value="Genomic_DNA"/>
</dbReference>
<organism evidence="2 3">
    <name type="scientific">Pristionchus fissidentatus</name>
    <dbReference type="NCBI Taxonomy" id="1538716"/>
    <lineage>
        <taxon>Eukaryota</taxon>
        <taxon>Metazoa</taxon>
        <taxon>Ecdysozoa</taxon>
        <taxon>Nematoda</taxon>
        <taxon>Chromadorea</taxon>
        <taxon>Rhabditida</taxon>
        <taxon>Rhabditina</taxon>
        <taxon>Diplogasteromorpha</taxon>
        <taxon>Diplogasteroidea</taxon>
        <taxon>Neodiplogasteridae</taxon>
        <taxon>Pristionchus</taxon>
    </lineage>
</organism>
<comment type="caution">
    <text evidence="2">The sequence shown here is derived from an EMBL/GenBank/DDBJ whole genome shotgun (WGS) entry which is preliminary data.</text>
</comment>
<dbReference type="Proteomes" id="UP001432322">
    <property type="component" value="Unassembled WGS sequence"/>
</dbReference>
<feature type="region of interest" description="Disordered" evidence="1">
    <location>
        <begin position="90"/>
        <end position="169"/>
    </location>
</feature>
<accession>A0AAV5UWI4</accession>
<evidence type="ECO:0000256" key="1">
    <source>
        <dbReference type="SAM" id="MobiDB-lite"/>
    </source>
</evidence>
<evidence type="ECO:0000313" key="2">
    <source>
        <dbReference type="EMBL" id="GMT11426.1"/>
    </source>
</evidence>
<proteinExistence type="predicted"/>